<comment type="caution">
    <text evidence="2">The sequence shown here is derived from an EMBL/GenBank/DDBJ whole genome shotgun (WGS) entry which is preliminary data.</text>
</comment>
<dbReference type="Proteomes" id="UP000179807">
    <property type="component" value="Unassembled WGS sequence"/>
</dbReference>
<feature type="domain" description="DUF3447" evidence="1">
    <location>
        <begin position="253"/>
        <end position="311"/>
    </location>
</feature>
<reference evidence="2" key="1">
    <citation type="submission" date="2016-10" db="EMBL/GenBank/DDBJ databases">
        <authorList>
            <person name="Benchimol M."/>
            <person name="Almeida L.G."/>
            <person name="Vasconcelos A.T."/>
            <person name="Perreira-Neves A."/>
            <person name="Rosa I.A."/>
            <person name="Tasca T."/>
            <person name="Bogo M.R."/>
            <person name="de Souza W."/>
        </authorList>
    </citation>
    <scope>NUCLEOTIDE SEQUENCE [LARGE SCALE GENOMIC DNA]</scope>
    <source>
        <strain evidence="2">K</strain>
    </source>
</reference>
<name>A0A1J4JY68_9EUKA</name>
<dbReference type="EMBL" id="MLAK01000805">
    <property type="protein sequence ID" value="OHT04095.1"/>
    <property type="molecule type" value="Genomic_DNA"/>
</dbReference>
<dbReference type="PANTHER" id="PTHR24159:SF5">
    <property type="entry name" value="ANK_REP_REGION DOMAIN-CONTAINING PROTEIN"/>
    <property type="match status" value="1"/>
</dbReference>
<evidence type="ECO:0000313" key="2">
    <source>
        <dbReference type="EMBL" id="OHT04095.1"/>
    </source>
</evidence>
<gene>
    <name evidence="2" type="ORF">TRFO_28467</name>
</gene>
<dbReference type="RefSeq" id="XP_068357231.1">
    <property type="nucleotide sequence ID" value="XM_068506198.1"/>
</dbReference>
<dbReference type="InterPro" id="IPR020683">
    <property type="entry name" value="DUF3447"/>
</dbReference>
<dbReference type="InterPro" id="IPR036770">
    <property type="entry name" value="Ankyrin_rpt-contain_sf"/>
</dbReference>
<dbReference type="Pfam" id="PF11929">
    <property type="entry name" value="DUF3447"/>
    <property type="match status" value="1"/>
</dbReference>
<proteinExistence type="predicted"/>
<evidence type="ECO:0000259" key="1">
    <source>
        <dbReference type="Pfam" id="PF11929"/>
    </source>
</evidence>
<dbReference type="VEuPathDB" id="TrichDB:TRFO_28467"/>
<sequence>MAYPGLQTLKDRVNTLAELEQKLLAYVENISGDDELLSKALLDHVEAIDLKSCIYMFSAFLHLIACISITRPGVQSLNSKISSLLLILQTKYDFKSMFPPTIIFDMFERNKLMLLYLYQIGIIDLETLKKKMYSELFIYFFPEIKEADPTYFRIQGENYYISKACQYLDNIDEFKRLREEGHSEDPVSKLIRNDDLNAFIDFLSKNNYSLDSMIGSSIFEPNAEIRFSGPSVIEYAMIFGSINIFKYLWANKIKVSRSSLRYSIIGGNLEIIHILADESNYEFNDECLQKCVLYHHDNILEYLLTEKNVAFRNVYGQGTDQIHNMLIKFNFIHFARFLRENNDETVVQHFTRDVVANFSVSTMTIFLQFLLGLNENYLSAKDHGLFSHIS</sequence>
<dbReference type="SUPFAM" id="SSF48403">
    <property type="entry name" value="Ankyrin repeat"/>
    <property type="match status" value="1"/>
</dbReference>
<organism evidence="2 3">
    <name type="scientific">Tritrichomonas foetus</name>
    <dbReference type="NCBI Taxonomy" id="1144522"/>
    <lineage>
        <taxon>Eukaryota</taxon>
        <taxon>Metamonada</taxon>
        <taxon>Parabasalia</taxon>
        <taxon>Tritrichomonadida</taxon>
        <taxon>Tritrichomonadidae</taxon>
        <taxon>Tritrichomonas</taxon>
    </lineage>
</organism>
<dbReference type="PANTHER" id="PTHR24159">
    <property type="match status" value="1"/>
</dbReference>
<protein>
    <recommendedName>
        <fullName evidence="1">DUF3447 domain-containing protein</fullName>
    </recommendedName>
</protein>
<dbReference type="AlphaFoldDB" id="A0A1J4JY68"/>
<keyword evidence="3" id="KW-1185">Reference proteome</keyword>
<evidence type="ECO:0000313" key="3">
    <source>
        <dbReference type="Proteomes" id="UP000179807"/>
    </source>
</evidence>
<accession>A0A1J4JY68</accession>
<dbReference type="GeneID" id="94840902"/>